<dbReference type="RefSeq" id="WP_231012233.1">
    <property type="nucleotide sequence ID" value="NZ_BAAAEW010000033.1"/>
</dbReference>
<keyword evidence="4" id="KW-1185">Reference proteome</keyword>
<feature type="region of interest" description="Disordered" evidence="1">
    <location>
        <begin position="93"/>
        <end position="119"/>
    </location>
</feature>
<proteinExistence type="predicted"/>
<reference evidence="4" key="1">
    <citation type="journal article" date="2019" name="Int. J. Syst. Evol. Microbiol.">
        <title>The Global Catalogue of Microorganisms (GCM) 10K type strain sequencing project: providing services to taxonomists for standard genome sequencing and annotation.</title>
        <authorList>
            <consortium name="The Broad Institute Genomics Platform"/>
            <consortium name="The Broad Institute Genome Sequencing Center for Infectious Disease"/>
            <person name="Wu L."/>
            <person name="Ma J."/>
        </authorList>
    </citation>
    <scope>NUCLEOTIDE SEQUENCE [LARGE SCALE GENOMIC DNA]</scope>
    <source>
        <strain evidence="4">JCM 15503</strain>
    </source>
</reference>
<keyword evidence="2" id="KW-0732">Signal</keyword>
<dbReference type="PROSITE" id="PS51257">
    <property type="entry name" value="PROKAR_LIPOPROTEIN"/>
    <property type="match status" value="1"/>
</dbReference>
<evidence type="ECO:0000313" key="3">
    <source>
        <dbReference type="EMBL" id="GAA0761886.1"/>
    </source>
</evidence>
<evidence type="ECO:0000256" key="2">
    <source>
        <dbReference type="SAM" id="SignalP"/>
    </source>
</evidence>
<evidence type="ECO:0008006" key="5">
    <source>
        <dbReference type="Google" id="ProtNLM"/>
    </source>
</evidence>
<feature type="signal peptide" evidence="2">
    <location>
        <begin position="1"/>
        <end position="28"/>
    </location>
</feature>
<dbReference type="Gene3D" id="2.20.130.30">
    <property type="entry name" value="Protein of unknown function DUF2782"/>
    <property type="match status" value="1"/>
</dbReference>
<feature type="chain" id="PRO_5046374568" description="DUF2782 domain-containing protein" evidence="2">
    <location>
        <begin position="29"/>
        <end position="129"/>
    </location>
</feature>
<evidence type="ECO:0000313" key="4">
    <source>
        <dbReference type="Proteomes" id="UP001500279"/>
    </source>
</evidence>
<name>A0ABP3VPZ1_9BURK</name>
<gene>
    <name evidence="3" type="ORF">GCM10009107_45730</name>
</gene>
<accession>A0ABP3VPZ1</accession>
<evidence type="ECO:0000256" key="1">
    <source>
        <dbReference type="SAM" id="MobiDB-lite"/>
    </source>
</evidence>
<sequence length="129" mass="13725">MNASFRPRLQLCALCLGLLAAGSCLAQAAAPAAAPAPLTGAAALKPLPPVEAAAPTSKVPEPQILHGVTEDDEVRIEELRVRGQTQRITVQPKHGSFPAYDIVPRDNSRPPSQDPKAGQRVWLSLPFDF</sequence>
<protein>
    <recommendedName>
        <fullName evidence="5">DUF2782 domain-containing protein</fullName>
    </recommendedName>
</protein>
<dbReference type="Proteomes" id="UP001500279">
    <property type="component" value="Unassembled WGS sequence"/>
</dbReference>
<comment type="caution">
    <text evidence="3">The sequence shown here is derived from an EMBL/GenBank/DDBJ whole genome shotgun (WGS) entry which is preliminary data.</text>
</comment>
<organism evidence="3 4">
    <name type="scientific">Ideonella azotifigens</name>
    <dbReference type="NCBI Taxonomy" id="513160"/>
    <lineage>
        <taxon>Bacteria</taxon>
        <taxon>Pseudomonadati</taxon>
        <taxon>Pseudomonadota</taxon>
        <taxon>Betaproteobacteria</taxon>
        <taxon>Burkholderiales</taxon>
        <taxon>Sphaerotilaceae</taxon>
        <taxon>Ideonella</taxon>
    </lineage>
</organism>
<dbReference type="EMBL" id="BAAAEW010000033">
    <property type="protein sequence ID" value="GAA0761886.1"/>
    <property type="molecule type" value="Genomic_DNA"/>
</dbReference>